<evidence type="ECO:0000259" key="5">
    <source>
        <dbReference type="PROSITE" id="PS50937"/>
    </source>
</evidence>
<dbReference type="Proteomes" id="UP001501231">
    <property type="component" value="Unassembled WGS sequence"/>
</dbReference>
<keyword evidence="3" id="KW-0804">Transcription</keyword>
<evidence type="ECO:0000256" key="1">
    <source>
        <dbReference type="ARBA" id="ARBA00023015"/>
    </source>
</evidence>
<dbReference type="PROSITE" id="PS50937">
    <property type="entry name" value="HTH_MERR_2"/>
    <property type="match status" value="1"/>
</dbReference>
<evidence type="ECO:0000313" key="7">
    <source>
        <dbReference type="Proteomes" id="UP001501231"/>
    </source>
</evidence>
<proteinExistence type="predicted"/>
<dbReference type="Pfam" id="PF13411">
    <property type="entry name" value="MerR_1"/>
    <property type="match status" value="1"/>
</dbReference>
<protein>
    <recommendedName>
        <fullName evidence="5">HTH merR-type domain-containing protein</fullName>
    </recommendedName>
</protein>
<accession>A0ABN3I9N3</accession>
<feature type="compositionally biased region" description="Basic and acidic residues" evidence="4">
    <location>
        <begin position="158"/>
        <end position="172"/>
    </location>
</feature>
<name>A0ABN3I9N3_9ACTN</name>
<dbReference type="SMART" id="SM00422">
    <property type="entry name" value="HTH_MERR"/>
    <property type="match status" value="1"/>
</dbReference>
<organism evidence="6 7">
    <name type="scientific">Actinomadura vinacea</name>
    <dbReference type="NCBI Taxonomy" id="115336"/>
    <lineage>
        <taxon>Bacteria</taxon>
        <taxon>Bacillati</taxon>
        <taxon>Actinomycetota</taxon>
        <taxon>Actinomycetes</taxon>
        <taxon>Streptosporangiales</taxon>
        <taxon>Thermomonosporaceae</taxon>
        <taxon>Actinomadura</taxon>
    </lineage>
</organism>
<keyword evidence="7" id="KW-1185">Reference proteome</keyword>
<evidence type="ECO:0000256" key="2">
    <source>
        <dbReference type="ARBA" id="ARBA00023125"/>
    </source>
</evidence>
<dbReference type="CDD" id="cd01282">
    <property type="entry name" value="HTH_MerR-like_sg3"/>
    <property type="match status" value="1"/>
</dbReference>
<feature type="domain" description="HTH merR-type" evidence="5">
    <location>
        <begin position="1"/>
        <end position="68"/>
    </location>
</feature>
<dbReference type="SUPFAM" id="SSF46955">
    <property type="entry name" value="Putative DNA-binding domain"/>
    <property type="match status" value="1"/>
</dbReference>
<evidence type="ECO:0000313" key="6">
    <source>
        <dbReference type="EMBL" id="GAA2398542.1"/>
    </source>
</evidence>
<sequence>MRIGELADRAGVSTRALRYYEQQGLLVSRRSSNGYRRYEESDLRLVQEIRSLLSAGFTLEDARPFVNCLRAGNEAGASCPESRAVYRRKLAEIDAEIRTLIRRRTEVADQLARACPGCALFPEETNDHADRGELRRAGTARRQAGTGRVLGRLVPPVQDDRADPGGDRGGVR</sequence>
<comment type="caution">
    <text evidence="6">The sequence shown here is derived from an EMBL/GenBank/DDBJ whole genome shotgun (WGS) entry which is preliminary data.</text>
</comment>
<keyword evidence="1" id="KW-0805">Transcription regulation</keyword>
<evidence type="ECO:0000256" key="3">
    <source>
        <dbReference type="ARBA" id="ARBA00023163"/>
    </source>
</evidence>
<dbReference type="InterPro" id="IPR047057">
    <property type="entry name" value="MerR_fam"/>
</dbReference>
<gene>
    <name evidence="6" type="ORF">GCM10010191_01600</name>
</gene>
<evidence type="ECO:0000256" key="4">
    <source>
        <dbReference type="SAM" id="MobiDB-lite"/>
    </source>
</evidence>
<dbReference type="PROSITE" id="PS00552">
    <property type="entry name" value="HTH_MERR_1"/>
    <property type="match status" value="1"/>
</dbReference>
<keyword evidence="2" id="KW-0238">DNA-binding</keyword>
<dbReference type="RefSeq" id="WP_344586294.1">
    <property type="nucleotide sequence ID" value="NZ_BAAARW010000001.1"/>
</dbReference>
<dbReference type="InterPro" id="IPR000551">
    <property type="entry name" value="MerR-type_HTH_dom"/>
</dbReference>
<dbReference type="PANTHER" id="PTHR30204:SF94">
    <property type="entry name" value="HEAVY METAL-DEPENDENT TRANSCRIPTIONAL REGULATOR HI_0293-RELATED"/>
    <property type="match status" value="1"/>
</dbReference>
<dbReference type="PANTHER" id="PTHR30204">
    <property type="entry name" value="REDOX-CYCLING DRUG-SENSING TRANSCRIPTIONAL ACTIVATOR SOXR"/>
    <property type="match status" value="1"/>
</dbReference>
<reference evidence="6 7" key="1">
    <citation type="journal article" date="2019" name="Int. J. Syst. Evol. Microbiol.">
        <title>The Global Catalogue of Microorganisms (GCM) 10K type strain sequencing project: providing services to taxonomists for standard genome sequencing and annotation.</title>
        <authorList>
            <consortium name="The Broad Institute Genomics Platform"/>
            <consortium name="The Broad Institute Genome Sequencing Center for Infectious Disease"/>
            <person name="Wu L."/>
            <person name="Ma J."/>
        </authorList>
    </citation>
    <scope>NUCLEOTIDE SEQUENCE [LARGE SCALE GENOMIC DNA]</scope>
    <source>
        <strain evidence="6 7">JCM 3325</strain>
    </source>
</reference>
<dbReference type="Gene3D" id="1.10.1660.10">
    <property type="match status" value="1"/>
</dbReference>
<dbReference type="PRINTS" id="PR00040">
    <property type="entry name" value="HTHMERR"/>
</dbReference>
<dbReference type="InterPro" id="IPR009061">
    <property type="entry name" value="DNA-bd_dom_put_sf"/>
</dbReference>
<dbReference type="EMBL" id="BAAARW010000001">
    <property type="protein sequence ID" value="GAA2398542.1"/>
    <property type="molecule type" value="Genomic_DNA"/>
</dbReference>
<feature type="region of interest" description="Disordered" evidence="4">
    <location>
        <begin position="129"/>
        <end position="172"/>
    </location>
</feature>